<dbReference type="Gene3D" id="3.10.180.10">
    <property type="entry name" value="2,3-Dihydroxybiphenyl 1,2-Dioxygenase, domain 1"/>
    <property type="match status" value="1"/>
</dbReference>
<evidence type="ECO:0000313" key="3">
    <source>
        <dbReference type="Proteomes" id="UP000239326"/>
    </source>
</evidence>
<dbReference type="Pfam" id="PF00903">
    <property type="entry name" value="Glyoxalase"/>
    <property type="match status" value="1"/>
</dbReference>
<dbReference type="KEGG" id="simp:C6571_12315"/>
<dbReference type="PANTHER" id="PTHR33993">
    <property type="entry name" value="GLYOXALASE-RELATED"/>
    <property type="match status" value="1"/>
</dbReference>
<gene>
    <name evidence="2" type="ORF">C6571_12315</name>
</gene>
<organism evidence="2 3">
    <name type="scientific">Simplicispira suum</name>
    <dbReference type="NCBI Taxonomy" id="2109915"/>
    <lineage>
        <taxon>Bacteria</taxon>
        <taxon>Pseudomonadati</taxon>
        <taxon>Pseudomonadota</taxon>
        <taxon>Betaproteobacteria</taxon>
        <taxon>Burkholderiales</taxon>
        <taxon>Comamonadaceae</taxon>
        <taxon>Simplicispira</taxon>
    </lineage>
</organism>
<dbReference type="CDD" id="cd07247">
    <property type="entry name" value="SgaA_N_like"/>
    <property type="match status" value="1"/>
</dbReference>
<sequence>MTQAINWFEIPVTDLDRAQNFYESMLDRTLRRQNFGGAVLAVFPYAQPATGGALLAASDACAPSGSGVRIYLDCMPSLDAALARAEGAGGQIVEPKSALPADMGFVAQVRDTEGNLIGLHALA</sequence>
<name>A0A2S0N523_9BURK</name>
<evidence type="ECO:0000259" key="1">
    <source>
        <dbReference type="PROSITE" id="PS51819"/>
    </source>
</evidence>
<reference evidence="2 3" key="1">
    <citation type="submission" date="2018-03" db="EMBL/GenBank/DDBJ databases">
        <title>Genome sequencing of Simplicispira sp.</title>
        <authorList>
            <person name="Kim S.-J."/>
            <person name="Heo J."/>
            <person name="Kwon S.-W."/>
        </authorList>
    </citation>
    <scope>NUCLEOTIDE SEQUENCE [LARGE SCALE GENOMIC DNA]</scope>
    <source>
        <strain evidence="2 3">SC1-8</strain>
    </source>
</reference>
<dbReference type="Proteomes" id="UP000239326">
    <property type="component" value="Chromosome"/>
</dbReference>
<dbReference type="InterPro" id="IPR004360">
    <property type="entry name" value="Glyas_Fos-R_dOase_dom"/>
</dbReference>
<dbReference type="InterPro" id="IPR029068">
    <property type="entry name" value="Glyas_Bleomycin-R_OHBP_Dase"/>
</dbReference>
<dbReference type="AlphaFoldDB" id="A0A2S0N523"/>
<keyword evidence="3" id="KW-1185">Reference proteome</keyword>
<dbReference type="EMBL" id="CP027669">
    <property type="protein sequence ID" value="AVO43245.1"/>
    <property type="molecule type" value="Genomic_DNA"/>
</dbReference>
<dbReference type="RefSeq" id="WP_106448220.1">
    <property type="nucleotide sequence ID" value="NZ_CP027669.1"/>
</dbReference>
<dbReference type="PROSITE" id="PS51819">
    <property type="entry name" value="VOC"/>
    <property type="match status" value="1"/>
</dbReference>
<dbReference type="OrthoDB" id="8776491at2"/>
<feature type="domain" description="VOC" evidence="1">
    <location>
        <begin position="4"/>
        <end position="122"/>
    </location>
</feature>
<dbReference type="SUPFAM" id="SSF54593">
    <property type="entry name" value="Glyoxalase/Bleomycin resistance protein/Dihydroxybiphenyl dioxygenase"/>
    <property type="match status" value="1"/>
</dbReference>
<protein>
    <submittedName>
        <fullName evidence="2">Glyoxalase</fullName>
    </submittedName>
</protein>
<dbReference type="InterPro" id="IPR052164">
    <property type="entry name" value="Anthracycline_SecMetBiosynth"/>
</dbReference>
<accession>A0A2S0N523</accession>
<evidence type="ECO:0000313" key="2">
    <source>
        <dbReference type="EMBL" id="AVO43245.1"/>
    </source>
</evidence>
<dbReference type="InterPro" id="IPR037523">
    <property type="entry name" value="VOC_core"/>
</dbReference>
<dbReference type="PANTHER" id="PTHR33993:SF2">
    <property type="entry name" value="VOC DOMAIN-CONTAINING PROTEIN"/>
    <property type="match status" value="1"/>
</dbReference>
<proteinExistence type="predicted"/>